<evidence type="ECO:0000313" key="2">
    <source>
        <dbReference type="Proteomes" id="UP000193240"/>
    </source>
</evidence>
<dbReference type="AlphaFoldDB" id="A0A1Y2MIQ3"/>
<dbReference type="InParanoid" id="A0A1Y2MIQ3"/>
<dbReference type="Proteomes" id="UP000193240">
    <property type="component" value="Unassembled WGS sequence"/>
</dbReference>
<dbReference type="PANTHER" id="PTHR42085:SF1">
    <property type="entry name" value="F-BOX DOMAIN-CONTAINING PROTEIN"/>
    <property type="match status" value="1"/>
</dbReference>
<keyword evidence="2" id="KW-1185">Reference proteome</keyword>
<protein>
    <submittedName>
        <fullName evidence="1">Uncharacterized protein</fullName>
    </submittedName>
</protein>
<sequence>MRPSLPDALSFLSLPAEIRNQIYECVLEGWLIAVRPDPQRKDRLEYGIWPATVDPFEVMGHQPARSADRSSNALSLLYTCRQIHAETKLLPYGLNALLIGERYPPRTLIEGTLVQLAQVRRMKLCSYTPPSMVLSRVWLETLLWFENLNEIEVHWQLRVPPWGSEEDHISTATIDETIMKKKIIDATSASCKISFHRTIVWE</sequence>
<gene>
    <name evidence="1" type="ORF">B5807_00814</name>
</gene>
<organism evidence="1 2">
    <name type="scientific">Epicoccum nigrum</name>
    <name type="common">Soil fungus</name>
    <name type="synonym">Epicoccum purpurascens</name>
    <dbReference type="NCBI Taxonomy" id="105696"/>
    <lineage>
        <taxon>Eukaryota</taxon>
        <taxon>Fungi</taxon>
        <taxon>Dikarya</taxon>
        <taxon>Ascomycota</taxon>
        <taxon>Pezizomycotina</taxon>
        <taxon>Dothideomycetes</taxon>
        <taxon>Pleosporomycetidae</taxon>
        <taxon>Pleosporales</taxon>
        <taxon>Pleosporineae</taxon>
        <taxon>Didymellaceae</taxon>
        <taxon>Epicoccum</taxon>
    </lineage>
</organism>
<dbReference type="InterPro" id="IPR038883">
    <property type="entry name" value="AN11006-like"/>
</dbReference>
<name>A0A1Y2MIQ3_EPING</name>
<reference evidence="1 2" key="1">
    <citation type="journal article" date="2017" name="Genome Announc.">
        <title>Genome sequence of the saprophytic ascomycete Epicoccum nigrum ICMP 19927 strain isolated from New Zealand.</title>
        <authorList>
            <person name="Fokin M."/>
            <person name="Fleetwood D."/>
            <person name="Weir B.S."/>
            <person name="Villas-Boas S.G."/>
        </authorList>
    </citation>
    <scope>NUCLEOTIDE SEQUENCE [LARGE SCALE GENOMIC DNA]</scope>
    <source>
        <strain evidence="1 2">ICMP 19927</strain>
    </source>
</reference>
<accession>A0A1Y2MIQ3</accession>
<dbReference type="EMBL" id="KZ107838">
    <property type="protein sequence ID" value="OSS55168.1"/>
    <property type="molecule type" value="Genomic_DNA"/>
</dbReference>
<evidence type="ECO:0000313" key="1">
    <source>
        <dbReference type="EMBL" id="OSS55168.1"/>
    </source>
</evidence>
<proteinExistence type="predicted"/>
<dbReference type="PANTHER" id="PTHR42085">
    <property type="entry name" value="F-BOX DOMAIN-CONTAINING PROTEIN"/>
    <property type="match status" value="1"/>
</dbReference>